<dbReference type="Proteomes" id="UP000320055">
    <property type="component" value="Unassembled WGS sequence"/>
</dbReference>
<gene>
    <name evidence="1" type="ORF">H1P_1060004</name>
</gene>
<accession>A0A563VJB0</accession>
<sequence>MRSLNLFTFKNINNSLTEHTLQIKDSTTNNESQITSNKLLTT</sequence>
<evidence type="ECO:0000313" key="2">
    <source>
        <dbReference type="Proteomes" id="UP000320055"/>
    </source>
</evidence>
<dbReference type="AlphaFoldDB" id="A0A563VJB0"/>
<organism evidence="1 2">
    <name type="scientific">Hyella patelloides LEGE 07179</name>
    <dbReference type="NCBI Taxonomy" id="945734"/>
    <lineage>
        <taxon>Bacteria</taxon>
        <taxon>Bacillati</taxon>
        <taxon>Cyanobacteriota</taxon>
        <taxon>Cyanophyceae</taxon>
        <taxon>Pleurocapsales</taxon>
        <taxon>Hyellaceae</taxon>
        <taxon>Hyella</taxon>
    </lineage>
</organism>
<name>A0A563VJB0_9CYAN</name>
<reference evidence="1 2" key="1">
    <citation type="submission" date="2019-01" db="EMBL/GenBank/DDBJ databases">
        <authorList>
            <person name="Brito A."/>
        </authorList>
    </citation>
    <scope>NUCLEOTIDE SEQUENCE [LARGE SCALE GENOMIC DNA]</scope>
    <source>
        <strain evidence="1">1</strain>
    </source>
</reference>
<protein>
    <submittedName>
        <fullName evidence="1">Uncharacterized protein</fullName>
    </submittedName>
</protein>
<evidence type="ECO:0000313" key="1">
    <source>
        <dbReference type="EMBL" id="VEP11473.1"/>
    </source>
</evidence>
<keyword evidence="2" id="KW-1185">Reference proteome</keyword>
<dbReference type="EMBL" id="CAACVJ010000009">
    <property type="protein sequence ID" value="VEP11473.1"/>
    <property type="molecule type" value="Genomic_DNA"/>
</dbReference>
<proteinExistence type="predicted"/>